<name>A0A562E5E6_RHORH</name>
<gene>
    <name evidence="2" type="ORF">L618_000200000140</name>
</gene>
<reference evidence="2 3" key="1">
    <citation type="submission" date="2019-07" db="EMBL/GenBank/DDBJ databases">
        <title>Genome sequencing of lignin-degrading bacterial isolates.</title>
        <authorList>
            <person name="Gladden J."/>
        </authorList>
    </citation>
    <scope>NUCLEOTIDE SEQUENCE [LARGE SCALE GENOMIC DNA]</scope>
    <source>
        <strain evidence="2 3">J45</strain>
    </source>
</reference>
<evidence type="ECO:0000313" key="3">
    <source>
        <dbReference type="Proteomes" id="UP000317573"/>
    </source>
</evidence>
<dbReference type="EMBL" id="VLJT01000017">
    <property type="protein sequence ID" value="TWH16933.1"/>
    <property type="molecule type" value="Genomic_DNA"/>
</dbReference>
<evidence type="ECO:0000313" key="2">
    <source>
        <dbReference type="EMBL" id="TWH16933.1"/>
    </source>
</evidence>
<evidence type="ECO:0000256" key="1">
    <source>
        <dbReference type="SAM" id="Phobius"/>
    </source>
</evidence>
<keyword evidence="1" id="KW-0812">Transmembrane</keyword>
<protein>
    <submittedName>
        <fullName evidence="2">Uncharacterized protein</fullName>
    </submittedName>
</protein>
<keyword evidence="1" id="KW-0472">Membrane</keyword>
<keyword evidence="1" id="KW-1133">Transmembrane helix</keyword>
<feature type="transmembrane region" description="Helical" evidence="1">
    <location>
        <begin position="18"/>
        <end position="38"/>
    </location>
</feature>
<accession>A0A562E5E6</accession>
<sequence length="74" mass="8026">MLAIARRILSYEMTVAEFIGLVILVAIPYGLVGVIWTLTHTSHLGAMDGADLVISFLGSIVCWPVLIFSDVCMT</sequence>
<dbReference type="RefSeq" id="WP_016696354.1">
    <property type="nucleotide sequence ID" value="NZ_VLJT01000017.1"/>
</dbReference>
<dbReference type="AlphaFoldDB" id="A0A562E5E6"/>
<dbReference type="Proteomes" id="UP000317573">
    <property type="component" value="Unassembled WGS sequence"/>
</dbReference>
<feature type="transmembrane region" description="Helical" evidence="1">
    <location>
        <begin position="50"/>
        <end position="69"/>
    </location>
</feature>
<proteinExistence type="predicted"/>
<comment type="caution">
    <text evidence="2">The sequence shown here is derived from an EMBL/GenBank/DDBJ whole genome shotgun (WGS) entry which is preliminary data.</text>
</comment>
<organism evidence="2 3">
    <name type="scientific">Rhodococcus rhodochrous J45</name>
    <dbReference type="NCBI Taxonomy" id="935266"/>
    <lineage>
        <taxon>Bacteria</taxon>
        <taxon>Bacillati</taxon>
        <taxon>Actinomycetota</taxon>
        <taxon>Actinomycetes</taxon>
        <taxon>Mycobacteriales</taxon>
        <taxon>Nocardiaceae</taxon>
        <taxon>Rhodococcus</taxon>
    </lineage>
</organism>